<evidence type="ECO:0000256" key="10">
    <source>
        <dbReference type="PIRNR" id="PIRNR037913"/>
    </source>
</evidence>
<dbReference type="InterPro" id="IPR037138">
    <property type="entry name" value="His_deacetylse_dom_sf"/>
</dbReference>
<dbReference type="InterPro" id="IPR003084">
    <property type="entry name" value="HDAC_I/II"/>
</dbReference>
<evidence type="ECO:0000256" key="12">
    <source>
        <dbReference type="PIRSR" id="PIRSR037913-2"/>
    </source>
</evidence>
<evidence type="ECO:0000256" key="14">
    <source>
        <dbReference type="SAM" id="MobiDB-lite"/>
    </source>
</evidence>
<keyword evidence="4 10" id="KW-0378">Hydrolase</keyword>
<feature type="binding site" evidence="13">
    <location>
        <position position="274"/>
    </location>
    <ligand>
        <name>a divalent metal cation</name>
        <dbReference type="ChEBI" id="CHEBI:60240"/>
    </ligand>
</feature>
<evidence type="ECO:0000256" key="4">
    <source>
        <dbReference type="ARBA" id="ARBA00022801"/>
    </source>
</evidence>
<keyword evidence="3" id="KW-0678">Repressor</keyword>
<dbReference type="PIRSF" id="PIRSF037913">
    <property type="entry name" value="His_deacetylse_1"/>
    <property type="match status" value="1"/>
</dbReference>
<name>A0ABD2QFF6_9PLAT</name>
<evidence type="ECO:0000256" key="8">
    <source>
        <dbReference type="ARBA" id="ARBA00023242"/>
    </source>
</evidence>
<evidence type="ECO:0000313" key="17">
    <source>
        <dbReference type="Proteomes" id="UP001626550"/>
    </source>
</evidence>
<evidence type="ECO:0000256" key="5">
    <source>
        <dbReference type="ARBA" id="ARBA00022853"/>
    </source>
</evidence>
<dbReference type="AlphaFoldDB" id="A0ABD2QFF6"/>
<keyword evidence="8 10" id="KW-0539">Nucleus</keyword>
<evidence type="ECO:0000256" key="3">
    <source>
        <dbReference type="ARBA" id="ARBA00022491"/>
    </source>
</evidence>
<comment type="similarity">
    <text evidence="9 10">Belongs to the histone deacetylase family. HD Type 1 subfamily.</text>
</comment>
<dbReference type="PANTHER" id="PTHR10625:SF10">
    <property type="entry name" value="HISTONE DEACETYLASE HDAC1"/>
    <property type="match status" value="1"/>
</dbReference>
<organism evidence="16 17">
    <name type="scientific">Cichlidogyrus casuarinus</name>
    <dbReference type="NCBI Taxonomy" id="1844966"/>
    <lineage>
        <taxon>Eukaryota</taxon>
        <taxon>Metazoa</taxon>
        <taxon>Spiralia</taxon>
        <taxon>Lophotrochozoa</taxon>
        <taxon>Platyhelminthes</taxon>
        <taxon>Monogenea</taxon>
        <taxon>Monopisthocotylea</taxon>
        <taxon>Dactylogyridea</taxon>
        <taxon>Ancyrocephalidae</taxon>
        <taxon>Cichlidogyrus</taxon>
    </lineage>
</organism>
<feature type="binding site" evidence="12">
    <location>
        <position position="109"/>
    </location>
    <ligand>
        <name>substrate</name>
    </ligand>
</feature>
<dbReference type="PRINTS" id="PR01271">
    <property type="entry name" value="HISDACETLASE"/>
</dbReference>
<evidence type="ECO:0000313" key="16">
    <source>
        <dbReference type="EMBL" id="KAL3318244.1"/>
    </source>
</evidence>
<keyword evidence="13" id="KW-0479">Metal-binding</keyword>
<feature type="binding site" evidence="13">
    <location>
        <position position="188"/>
    </location>
    <ligand>
        <name>a divalent metal cation</name>
        <dbReference type="ChEBI" id="CHEBI:60240"/>
    </ligand>
</feature>
<accession>A0ABD2QFF6</accession>
<feature type="domain" description="Histone deacetylase" evidence="15">
    <location>
        <begin position="38"/>
        <end position="327"/>
    </location>
</feature>
<keyword evidence="7 10" id="KW-0804">Transcription</keyword>
<reference evidence="16 17" key="1">
    <citation type="submission" date="2024-11" db="EMBL/GenBank/DDBJ databases">
        <title>Adaptive evolution of stress response genes in parasites aligns with host niche diversity.</title>
        <authorList>
            <person name="Hahn C."/>
            <person name="Resl P."/>
        </authorList>
    </citation>
    <scope>NUCLEOTIDE SEQUENCE [LARGE SCALE GENOMIC DNA]</scope>
    <source>
        <strain evidence="16">EGGRZ-B1_66</strain>
        <tissue evidence="16">Body</tissue>
    </source>
</reference>
<dbReference type="InterPro" id="IPR000286">
    <property type="entry name" value="HDACs"/>
</dbReference>
<feature type="region of interest" description="Disordered" evidence="14">
    <location>
        <begin position="429"/>
        <end position="485"/>
    </location>
</feature>
<comment type="catalytic activity">
    <reaction evidence="10">
        <text>N(6)-acetyl-L-lysyl-[histone] + H2O = L-lysyl-[histone] + acetate</text>
        <dbReference type="Rhea" id="RHEA:58196"/>
        <dbReference type="Rhea" id="RHEA-COMP:9845"/>
        <dbReference type="Rhea" id="RHEA-COMP:11338"/>
        <dbReference type="ChEBI" id="CHEBI:15377"/>
        <dbReference type="ChEBI" id="CHEBI:29969"/>
        <dbReference type="ChEBI" id="CHEBI:30089"/>
        <dbReference type="ChEBI" id="CHEBI:61930"/>
        <dbReference type="EC" id="3.5.1.98"/>
    </reaction>
</comment>
<keyword evidence="17" id="KW-1185">Reference proteome</keyword>
<dbReference type="PRINTS" id="PR01270">
    <property type="entry name" value="HDASUPER"/>
</dbReference>
<dbReference type="InterPro" id="IPR023696">
    <property type="entry name" value="Ureohydrolase_dom_sf"/>
</dbReference>
<dbReference type="EC" id="3.5.1.98" evidence="2 10"/>
<dbReference type="Proteomes" id="UP001626550">
    <property type="component" value="Unassembled WGS sequence"/>
</dbReference>
<evidence type="ECO:0000256" key="1">
    <source>
        <dbReference type="ARBA" id="ARBA00004123"/>
    </source>
</evidence>
<evidence type="ECO:0000259" key="15">
    <source>
        <dbReference type="Pfam" id="PF00850"/>
    </source>
</evidence>
<dbReference type="EMBL" id="JBJKFK010000268">
    <property type="protein sequence ID" value="KAL3318244.1"/>
    <property type="molecule type" value="Genomic_DNA"/>
</dbReference>
<evidence type="ECO:0000256" key="9">
    <source>
        <dbReference type="ARBA" id="ARBA00061569"/>
    </source>
</evidence>
<sequence>MVIVVPVLIISEEYQIRPILIKFSLSGDIGNYYYGQGHPMKPHRIRMTHNLLLNYGLYRKMEVYRPSKAYVDDMTRFHSDEYIKFLKSIRPENMHEFNKQMLRFNVGEDCPVFDGLFEFCQLSAGGSIAGAIKLNKNQTDIAINWGGGLHHAKKSEASGFCYVNDIVLGILELLKYHQRVLYVDIDIHHGDGVEEAFYTTDRVMTVSFHKYGEYFPGTGDLKDIGAGRGKYYALNCPLRDGMDDESYEHVFRPVMSKVMESFRPGAVVLQCGADSLSGDRLGCFNLSLKGHGQCVEFMRSFNVPLLILGGGGYTIRNVARCWTYETSLALATDVANDLPYNDYYEYFGPDFKLHISPSNMSNHNSQDYLERIKAKLFENLRMIPHAPSVQMQDVPADAAKLEEQEAVGKDMEDPDKRISIMAADKMVHKDNEFYDTPEYESGKGQSKDQTNNSSPVKRPRVDDKTGDAKKDDLSAQNGKVAEQTA</sequence>
<evidence type="ECO:0000256" key="7">
    <source>
        <dbReference type="ARBA" id="ARBA00023163"/>
    </source>
</evidence>
<comment type="subcellular location">
    <subcellularLocation>
        <location evidence="1 10">Nucleus</location>
    </subcellularLocation>
</comment>
<dbReference type="InterPro" id="IPR023801">
    <property type="entry name" value="His_deacetylse_dom"/>
</dbReference>
<dbReference type="GO" id="GO:0000118">
    <property type="term" value="C:histone deacetylase complex"/>
    <property type="evidence" value="ECO:0007669"/>
    <property type="project" value="UniProtKB-ARBA"/>
</dbReference>
<evidence type="ECO:0000256" key="2">
    <source>
        <dbReference type="ARBA" id="ARBA00012111"/>
    </source>
</evidence>
<evidence type="ECO:0000256" key="11">
    <source>
        <dbReference type="PIRSR" id="PIRSR037913-1"/>
    </source>
</evidence>
<feature type="binding site" evidence="12">
    <location>
        <position position="313"/>
    </location>
    <ligand>
        <name>substrate</name>
    </ligand>
</feature>
<keyword evidence="5 10" id="KW-0156">Chromatin regulator</keyword>
<evidence type="ECO:0000256" key="13">
    <source>
        <dbReference type="PIRSR" id="PIRSR037913-3"/>
    </source>
</evidence>
<feature type="binding site" evidence="13">
    <location>
        <position position="186"/>
    </location>
    <ligand>
        <name>a divalent metal cation</name>
        <dbReference type="ChEBI" id="CHEBI:60240"/>
    </ligand>
</feature>
<comment type="caution">
    <text evidence="16">The sequence shown here is derived from an EMBL/GenBank/DDBJ whole genome shotgun (WGS) entry which is preliminary data.</text>
</comment>
<dbReference type="GO" id="GO:0005737">
    <property type="term" value="C:cytoplasm"/>
    <property type="evidence" value="ECO:0007669"/>
    <property type="project" value="UniProtKB-ARBA"/>
</dbReference>
<dbReference type="FunFam" id="3.40.800.20:FF:000003">
    <property type="entry name" value="Histone deacetylase"/>
    <property type="match status" value="1"/>
</dbReference>
<proteinExistence type="inferred from homology"/>
<evidence type="ECO:0000256" key="6">
    <source>
        <dbReference type="ARBA" id="ARBA00023015"/>
    </source>
</evidence>
<feature type="active site" description="Proton acceptor" evidence="11">
    <location>
        <position position="151"/>
    </location>
</feature>
<dbReference type="Pfam" id="PF00850">
    <property type="entry name" value="Hist_deacetyl"/>
    <property type="match status" value="1"/>
</dbReference>
<gene>
    <name evidence="16" type="primary">HDAC2</name>
    <name evidence="16" type="ORF">Ciccas_003094</name>
</gene>
<protein>
    <recommendedName>
        <fullName evidence="2 10">Histone deacetylase</fullName>
        <ecNumber evidence="2 10">3.5.1.98</ecNumber>
    </recommendedName>
</protein>
<dbReference type="GO" id="GO:0141221">
    <property type="term" value="F:histone deacetylase activity, hydrolytic mechanism"/>
    <property type="evidence" value="ECO:0007669"/>
    <property type="project" value="UniProtKB-EC"/>
</dbReference>
<feature type="compositionally biased region" description="Basic and acidic residues" evidence="14">
    <location>
        <begin position="459"/>
        <end position="473"/>
    </location>
</feature>
<dbReference type="Gene3D" id="3.40.800.20">
    <property type="entry name" value="Histone deacetylase domain"/>
    <property type="match status" value="1"/>
</dbReference>
<feature type="compositionally biased region" description="Polar residues" evidence="14">
    <location>
        <begin position="443"/>
        <end position="455"/>
    </location>
</feature>
<feature type="binding site" evidence="12">
    <location>
        <position position="159"/>
    </location>
    <ligand>
        <name>substrate</name>
    </ligand>
</feature>
<dbReference type="GO" id="GO:0140297">
    <property type="term" value="F:DNA-binding transcription factor binding"/>
    <property type="evidence" value="ECO:0007669"/>
    <property type="project" value="UniProtKB-ARBA"/>
</dbReference>
<dbReference type="PANTHER" id="PTHR10625">
    <property type="entry name" value="HISTONE DEACETYLASE HDAC1-RELATED"/>
    <property type="match status" value="1"/>
</dbReference>
<dbReference type="SUPFAM" id="SSF52768">
    <property type="entry name" value="Arginase/deacetylase"/>
    <property type="match status" value="1"/>
</dbReference>
<keyword evidence="6 10" id="KW-0805">Transcription regulation</keyword>